<dbReference type="GO" id="GO:0016020">
    <property type="term" value="C:membrane"/>
    <property type="evidence" value="ECO:0007669"/>
    <property type="project" value="UniProtKB-SubCell"/>
</dbReference>
<name>A0A6G1SHD0_9ACAR</name>
<dbReference type="EMBL" id="GGYP01004549">
    <property type="protein sequence ID" value="MDE49320.1"/>
    <property type="molecule type" value="Transcribed_RNA"/>
</dbReference>
<feature type="transmembrane region" description="Helical" evidence="7">
    <location>
        <begin position="109"/>
        <end position="127"/>
    </location>
</feature>
<evidence type="ECO:0000256" key="5">
    <source>
        <dbReference type="ARBA" id="ARBA00023136"/>
    </source>
</evidence>
<evidence type="ECO:0000256" key="3">
    <source>
        <dbReference type="ARBA" id="ARBA00022692"/>
    </source>
</evidence>
<evidence type="ECO:0000256" key="2">
    <source>
        <dbReference type="ARBA" id="ARBA00007590"/>
    </source>
</evidence>
<feature type="transmembrane region" description="Helical" evidence="7">
    <location>
        <begin position="83"/>
        <end position="103"/>
    </location>
</feature>
<comment type="subcellular location">
    <subcellularLocation>
        <location evidence="1">Membrane</location>
    </subcellularLocation>
</comment>
<feature type="compositionally biased region" description="Low complexity" evidence="6">
    <location>
        <begin position="9"/>
        <end position="33"/>
    </location>
</feature>
<feature type="region of interest" description="Disordered" evidence="6">
    <location>
        <begin position="1"/>
        <end position="62"/>
    </location>
</feature>
<dbReference type="PANTHER" id="PTHR12668">
    <property type="entry name" value="TRANSMEMBRANE PROTEIN 14, 15"/>
    <property type="match status" value="1"/>
</dbReference>
<evidence type="ECO:0000256" key="1">
    <source>
        <dbReference type="ARBA" id="ARBA00004370"/>
    </source>
</evidence>
<dbReference type="InterPro" id="IPR005349">
    <property type="entry name" value="TMEM14"/>
</dbReference>
<evidence type="ECO:0000256" key="4">
    <source>
        <dbReference type="ARBA" id="ARBA00022989"/>
    </source>
</evidence>
<accession>A0A6G1SHD0</accession>
<keyword evidence="5 7" id="KW-0472">Membrane</keyword>
<gene>
    <name evidence="8" type="ORF">g.14744</name>
</gene>
<reference evidence="8" key="1">
    <citation type="submission" date="2018-10" db="EMBL/GenBank/DDBJ databases">
        <title>Transcriptome assembly of Aceria tosichella (Wheat curl mite) Type 2.</title>
        <authorList>
            <person name="Scully E.D."/>
            <person name="Geib S.M."/>
            <person name="Palmer N.A."/>
            <person name="Gupta A.K."/>
            <person name="Sarath G."/>
            <person name="Tatineni S."/>
        </authorList>
    </citation>
    <scope>NUCLEOTIDE SEQUENCE</scope>
    <source>
        <strain evidence="8">LincolnNE</strain>
    </source>
</reference>
<comment type="similarity">
    <text evidence="2">Belongs to the TMEM14 family.</text>
</comment>
<feature type="transmembrane region" description="Helical" evidence="7">
    <location>
        <begin position="134"/>
        <end position="153"/>
    </location>
</feature>
<evidence type="ECO:0000256" key="6">
    <source>
        <dbReference type="SAM" id="MobiDB-lite"/>
    </source>
</evidence>
<protein>
    <submittedName>
        <fullName evidence="8">UPF0136 membrane protein CG5532</fullName>
    </submittedName>
</protein>
<evidence type="ECO:0000256" key="7">
    <source>
        <dbReference type="SAM" id="Phobius"/>
    </source>
</evidence>
<dbReference type="InterPro" id="IPR044890">
    <property type="entry name" value="TMEM14_sf"/>
</dbReference>
<organism evidence="8">
    <name type="scientific">Aceria tosichella</name>
    <name type="common">wheat curl mite</name>
    <dbReference type="NCBI Taxonomy" id="561515"/>
    <lineage>
        <taxon>Eukaryota</taxon>
        <taxon>Metazoa</taxon>
        <taxon>Ecdysozoa</taxon>
        <taxon>Arthropoda</taxon>
        <taxon>Chelicerata</taxon>
        <taxon>Arachnida</taxon>
        <taxon>Acari</taxon>
        <taxon>Acariformes</taxon>
        <taxon>Trombidiformes</taxon>
        <taxon>Prostigmata</taxon>
        <taxon>Eupodina</taxon>
        <taxon>Eriophyoidea</taxon>
        <taxon>Eriophyidae</taxon>
        <taxon>Eriophyinae</taxon>
        <taxon>Aceriini</taxon>
        <taxon>Aceria</taxon>
    </lineage>
</organism>
<feature type="compositionally biased region" description="Polar residues" evidence="6">
    <location>
        <begin position="43"/>
        <end position="55"/>
    </location>
</feature>
<dbReference type="Pfam" id="PF03647">
    <property type="entry name" value="Tmemb_14"/>
    <property type="match status" value="1"/>
</dbReference>
<dbReference type="PANTHER" id="PTHR12668:SF43">
    <property type="entry name" value="TRANSMEMBRANE PROTEIN 14 HOMOLOG"/>
    <property type="match status" value="1"/>
</dbReference>
<keyword evidence="3 7" id="KW-0812">Transmembrane</keyword>
<feature type="transmembrane region" description="Helical" evidence="7">
    <location>
        <begin position="159"/>
        <end position="180"/>
    </location>
</feature>
<evidence type="ECO:0000313" key="8">
    <source>
        <dbReference type="EMBL" id="MDE49320.1"/>
    </source>
</evidence>
<sequence length="191" mass="21264">MSEPKVEQSQEQQTAEQSGTPKPQEQQQQQQQQPEKERESVTIDVSQSNQNQQEALSPEAPAKGVKSTFSRCKAGLLRRPIQYDIISIIYTLLILGGGIYAYVNKNSTGSLVGSVVCGILLAFATYFEGCRKNPYPLLVLILILTGFFGHRYFMSMKFIPSGLFALLSVIMLARNCYLIYQKRQETAAASS</sequence>
<dbReference type="AlphaFoldDB" id="A0A6G1SHD0"/>
<keyword evidence="4 7" id="KW-1133">Transmembrane helix</keyword>
<proteinExistence type="inferred from homology"/>
<dbReference type="Gene3D" id="1.10.10.1740">
    <property type="entry name" value="Transmembrane protein 14-like"/>
    <property type="match status" value="1"/>
</dbReference>